<dbReference type="EMBL" id="JAMQBK010000060">
    <property type="protein sequence ID" value="MCM2373296.1"/>
    <property type="molecule type" value="Genomic_DNA"/>
</dbReference>
<dbReference type="EC" id="2.4.-.-" evidence="2"/>
<dbReference type="Gene3D" id="3.90.550.10">
    <property type="entry name" value="Spore Coat Polysaccharide Biosynthesis Protein SpsA, Chain A"/>
    <property type="match status" value="1"/>
</dbReference>
<protein>
    <submittedName>
        <fullName evidence="2">Glycosyltransferase</fullName>
        <ecNumber evidence="2">2.4.-.-</ecNumber>
    </submittedName>
</protein>
<proteinExistence type="predicted"/>
<dbReference type="Pfam" id="PF00535">
    <property type="entry name" value="Glycos_transf_2"/>
    <property type="match status" value="1"/>
</dbReference>
<reference evidence="2 3" key="1">
    <citation type="journal article" date="2022" name="Syst. Appl. Microbiol.">
        <title>Rhodopirellula aestuarii sp. nov., a novel member of the genus Rhodopirellula isolated from brackish sediments collected in the Tagus River estuary, Portugal.</title>
        <authorList>
            <person name="Vitorino I.R."/>
            <person name="Klimek D."/>
            <person name="Calusinska M."/>
            <person name="Lobo-da-Cunha A."/>
            <person name="Vasconcelos V."/>
            <person name="Lage O.M."/>
        </authorList>
    </citation>
    <scope>NUCLEOTIDE SEQUENCE [LARGE SCALE GENOMIC DNA]</scope>
    <source>
        <strain evidence="2 3">ICT_H3.1</strain>
    </source>
</reference>
<evidence type="ECO:0000259" key="1">
    <source>
        <dbReference type="Pfam" id="PF00535"/>
    </source>
</evidence>
<dbReference type="PANTHER" id="PTHR43685:SF2">
    <property type="entry name" value="GLYCOSYLTRANSFERASE 2-LIKE DOMAIN-CONTAINING PROTEIN"/>
    <property type="match status" value="1"/>
</dbReference>
<evidence type="ECO:0000313" key="2">
    <source>
        <dbReference type="EMBL" id="MCM2373296.1"/>
    </source>
</evidence>
<feature type="domain" description="Glycosyltransferase 2-like" evidence="1">
    <location>
        <begin position="37"/>
        <end position="156"/>
    </location>
</feature>
<dbReference type="PANTHER" id="PTHR43685">
    <property type="entry name" value="GLYCOSYLTRANSFERASE"/>
    <property type="match status" value="1"/>
</dbReference>
<dbReference type="GO" id="GO:0016757">
    <property type="term" value="F:glycosyltransferase activity"/>
    <property type="evidence" value="ECO:0007669"/>
    <property type="project" value="UniProtKB-KW"/>
</dbReference>
<keyword evidence="2" id="KW-0328">Glycosyltransferase</keyword>
<dbReference type="CDD" id="cd06433">
    <property type="entry name" value="GT_2_WfgS_like"/>
    <property type="match status" value="1"/>
</dbReference>
<dbReference type="InterPro" id="IPR001173">
    <property type="entry name" value="Glyco_trans_2-like"/>
</dbReference>
<dbReference type="RefSeq" id="WP_250931032.1">
    <property type="nucleotide sequence ID" value="NZ_JAMQBK010000060.1"/>
</dbReference>
<dbReference type="SUPFAM" id="SSF53448">
    <property type="entry name" value="Nucleotide-diphospho-sugar transferases"/>
    <property type="match status" value="1"/>
</dbReference>
<evidence type="ECO:0000313" key="3">
    <source>
        <dbReference type="Proteomes" id="UP001202961"/>
    </source>
</evidence>
<name>A0ABT0U942_9BACT</name>
<dbReference type="InterPro" id="IPR050834">
    <property type="entry name" value="Glycosyltransf_2"/>
</dbReference>
<accession>A0ABT0U942</accession>
<keyword evidence="2" id="KW-0808">Transferase</keyword>
<organism evidence="2 3">
    <name type="scientific">Aporhodopirellula aestuarii</name>
    <dbReference type="NCBI Taxonomy" id="2950107"/>
    <lineage>
        <taxon>Bacteria</taxon>
        <taxon>Pseudomonadati</taxon>
        <taxon>Planctomycetota</taxon>
        <taxon>Planctomycetia</taxon>
        <taxon>Pirellulales</taxon>
        <taxon>Pirellulaceae</taxon>
        <taxon>Aporhodopirellula</taxon>
    </lineage>
</organism>
<comment type="caution">
    <text evidence="2">The sequence shown here is derived from an EMBL/GenBank/DDBJ whole genome shotgun (WGS) entry which is preliminary data.</text>
</comment>
<sequence length="347" mass="39344">MKQKSGWPWEGEDQAFHQRSGVKYPQAIKSDQLPRITVITPNFNQGEFLEETIRSVLMQDYPNLEYIVVDGGSTDASGEVLDHYARCITHVIQEKDTGQSNAICKGLRFATGDIFNWIHSDCRLEPGTLCELAANFRDSADLYAFEVCVEDTQGNPPIDSDHRIVNRNLSAAAMLRCDPYSFCQPGLWFRMESLYACGGIDRSLNEGFDWDLVIRYLSQFPRVQYSRSTGAMFRLHDQCKTIEETPISDSTENRVEQENDRIRAKLERKLSPRLAAASRLGRRREPWNQHVAAVLDDFNCSPVTSALGLMREAVNDPRARFSLRTGAAIVRLLSRYARNTPKPNVSS</sequence>
<gene>
    <name evidence="2" type="ORF">NB063_22005</name>
</gene>
<keyword evidence="3" id="KW-1185">Reference proteome</keyword>
<dbReference type="InterPro" id="IPR029044">
    <property type="entry name" value="Nucleotide-diphossugar_trans"/>
</dbReference>
<dbReference type="Proteomes" id="UP001202961">
    <property type="component" value="Unassembled WGS sequence"/>
</dbReference>